<proteinExistence type="predicted"/>
<dbReference type="HOGENOM" id="CLU_1994256_0_0_1"/>
<reference evidence="1" key="1">
    <citation type="submission" date="2014-02" db="EMBL/GenBank/DDBJ databases">
        <title>The Genome Sequence of Trichophyton rubrum (morphotype fischeri) CBS 288.86.</title>
        <authorList>
            <consortium name="The Broad Institute Genomics Platform"/>
            <person name="Cuomo C.A."/>
            <person name="White T.C."/>
            <person name="Graser Y."/>
            <person name="Martinez-Rossi N."/>
            <person name="Heitman J."/>
            <person name="Young S.K."/>
            <person name="Zeng Q."/>
            <person name="Gargeya S."/>
            <person name="Abouelleil A."/>
            <person name="Alvarado L."/>
            <person name="Chapman S.B."/>
            <person name="Gainer-Dewar J."/>
            <person name="Goldberg J."/>
            <person name="Griggs A."/>
            <person name="Gujja S."/>
            <person name="Hansen M."/>
            <person name="Howarth C."/>
            <person name="Imamovic A."/>
            <person name="Larimer J."/>
            <person name="Martinez D."/>
            <person name="Murphy C."/>
            <person name="Pearson M.D."/>
            <person name="Persinoti G."/>
            <person name="Poon T."/>
            <person name="Priest M."/>
            <person name="Roberts A.D."/>
            <person name="Saif S."/>
            <person name="Shea T.D."/>
            <person name="Sykes S.N."/>
            <person name="Wortman J."/>
            <person name="Nusbaum C."/>
            <person name="Birren B."/>
        </authorList>
    </citation>
    <scope>NUCLEOTIDE SEQUENCE [LARGE SCALE GENOMIC DNA]</scope>
    <source>
        <strain evidence="1">CBS 288.86</strain>
    </source>
</reference>
<accession>A0A022WDE0</accession>
<organism evidence="1">
    <name type="scientific">Trichophyton rubrum CBS 288.86</name>
    <dbReference type="NCBI Taxonomy" id="1215330"/>
    <lineage>
        <taxon>Eukaryota</taxon>
        <taxon>Fungi</taxon>
        <taxon>Dikarya</taxon>
        <taxon>Ascomycota</taxon>
        <taxon>Pezizomycotina</taxon>
        <taxon>Eurotiomycetes</taxon>
        <taxon>Eurotiomycetidae</taxon>
        <taxon>Onygenales</taxon>
        <taxon>Arthrodermataceae</taxon>
        <taxon>Trichophyton</taxon>
    </lineage>
</organism>
<gene>
    <name evidence="1" type="ORF">H103_01463</name>
</gene>
<name>A0A022WDE0_TRIRU</name>
<dbReference type="AlphaFoldDB" id="A0A022WDE0"/>
<evidence type="ECO:0000313" key="1">
    <source>
        <dbReference type="EMBL" id="EZF56083.1"/>
    </source>
</evidence>
<dbReference type="Proteomes" id="UP000023758">
    <property type="component" value="Unassembled WGS sequence"/>
</dbReference>
<dbReference type="EMBL" id="KK207728">
    <property type="protein sequence ID" value="EZF56083.1"/>
    <property type="molecule type" value="Genomic_DNA"/>
</dbReference>
<protein>
    <submittedName>
        <fullName evidence="1">Uncharacterized protein</fullName>
    </submittedName>
</protein>
<sequence>MHACKCVQETTSEAFSFAWELEGGLIGSKTGDPGQAKGRGIRYDKAGGGGFKSAGSMEPDLRLLLRPRPKANRIGRLQFALPCSKRTVDVDYVEDWQTGACIGQSRSSCILPPAACSRPSPSYPS</sequence>